<comment type="similarity">
    <text evidence="2">Belongs to the autoinducer-2 exporter (AI-2E) (TC 2.A.86) family.</text>
</comment>
<dbReference type="EMBL" id="PIQA01000006">
    <property type="protein sequence ID" value="RUO64202.1"/>
    <property type="molecule type" value="Genomic_DNA"/>
</dbReference>
<dbReference type="PANTHER" id="PTHR21716">
    <property type="entry name" value="TRANSMEMBRANE PROTEIN"/>
    <property type="match status" value="1"/>
</dbReference>
<dbReference type="RefSeq" id="WP_126752389.1">
    <property type="nucleotide sequence ID" value="NZ_JBHUMT010000015.1"/>
</dbReference>
<proteinExistence type="inferred from homology"/>
<sequence>MRESLERRSFVLALGLVSVTFALVLQPFWGAIFWACAVAVIFFPLHEKLKSVFGDKPNRAALSTLMVALFIVVLPVLGIAYSFVQEGLSFYQKLDSGKVNPGEFFEEIRTAFPFINDLLAQFDITPADVRERLSSFAVTASRMLAEQALSIGQNTFAFIMSVALMLYLTFFLLRDGKQLLHVLMKALPLGDERERKLFQKFAEVTRATVKGNIVVAMVQGALGGLIFWLLGIPGPILWGVVMAFLSLIPAVGASLVWLPVSVYLFATGSWIAGAILVAYGAIVIGLADNVLRPLLVGRDTKLPDYLVLFSTLGGIALFGITGFVLGPLIAALFLVFWQLFMSEFNTTDVYEDDKPQR</sequence>
<evidence type="ECO:0000313" key="8">
    <source>
        <dbReference type="Proteomes" id="UP000288361"/>
    </source>
</evidence>
<keyword evidence="4 6" id="KW-1133">Transmembrane helix</keyword>
<comment type="subcellular location">
    <subcellularLocation>
        <location evidence="1">Membrane</location>
        <topology evidence="1">Multi-pass membrane protein</topology>
    </subcellularLocation>
</comment>
<evidence type="ECO:0000313" key="7">
    <source>
        <dbReference type="EMBL" id="RUO64202.1"/>
    </source>
</evidence>
<evidence type="ECO:0000256" key="3">
    <source>
        <dbReference type="ARBA" id="ARBA00022692"/>
    </source>
</evidence>
<protein>
    <submittedName>
        <fullName evidence="7">AI-2E family transporter</fullName>
    </submittedName>
</protein>
<dbReference type="InterPro" id="IPR002549">
    <property type="entry name" value="AI-2E-like"/>
</dbReference>
<evidence type="ECO:0000256" key="1">
    <source>
        <dbReference type="ARBA" id="ARBA00004141"/>
    </source>
</evidence>
<accession>A0A432YRK6</accession>
<comment type="caution">
    <text evidence="7">The sequence shown here is derived from an EMBL/GenBank/DDBJ whole genome shotgun (WGS) entry which is preliminary data.</text>
</comment>
<feature type="transmembrane region" description="Helical" evidence="6">
    <location>
        <begin position="307"/>
        <end position="337"/>
    </location>
</feature>
<keyword evidence="5 6" id="KW-0472">Membrane</keyword>
<dbReference type="Pfam" id="PF01594">
    <property type="entry name" value="AI-2E_transport"/>
    <property type="match status" value="1"/>
</dbReference>
<feature type="transmembrane region" description="Helical" evidence="6">
    <location>
        <begin position="151"/>
        <end position="173"/>
    </location>
</feature>
<reference evidence="7 8" key="1">
    <citation type="journal article" date="2011" name="Front. Microbiol.">
        <title>Genomic signatures of strain selection and enhancement in Bacillus atrophaeus var. globigii, a historical biowarfare simulant.</title>
        <authorList>
            <person name="Gibbons H.S."/>
            <person name="Broomall S.M."/>
            <person name="McNew L.A."/>
            <person name="Daligault H."/>
            <person name="Chapman C."/>
            <person name="Bruce D."/>
            <person name="Karavis M."/>
            <person name="Krepps M."/>
            <person name="McGregor P.A."/>
            <person name="Hong C."/>
            <person name="Park K.H."/>
            <person name="Akmal A."/>
            <person name="Feldman A."/>
            <person name="Lin J.S."/>
            <person name="Chang W.E."/>
            <person name="Higgs B.W."/>
            <person name="Demirev P."/>
            <person name="Lindquist J."/>
            <person name="Liem A."/>
            <person name="Fochler E."/>
            <person name="Read T.D."/>
            <person name="Tapia R."/>
            <person name="Johnson S."/>
            <person name="Bishop-Lilly K.A."/>
            <person name="Detter C."/>
            <person name="Han C."/>
            <person name="Sozhamannan S."/>
            <person name="Rosenzweig C.N."/>
            <person name="Skowronski E.W."/>
        </authorList>
    </citation>
    <scope>NUCLEOTIDE SEQUENCE [LARGE SCALE GENOMIC DNA]</scope>
    <source>
        <strain evidence="7 8">TPS4-2</strain>
    </source>
</reference>
<dbReference type="GO" id="GO:0016020">
    <property type="term" value="C:membrane"/>
    <property type="evidence" value="ECO:0007669"/>
    <property type="project" value="UniProtKB-SubCell"/>
</dbReference>
<dbReference type="AlphaFoldDB" id="A0A432YRK6"/>
<name>A0A432YRK6_9GAMM</name>
<keyword evidence="3 6" id="KW-0812">Transmembrane</keyword>
<feature type="transmembrane region" description="Helical" evidence="6">
    <location>
        <begin position="209"/>
        <end position="230"/>
    </location>
</feature>
<evidence type="ECO:0000256" key="6">
    <source>
        <dbReference type="SAM" id="Phobius"/>
    </source>
</evidence>
<evidence type="ECO:0000256" key="2">
    <source>
        <dbReference type="ARBA" id="ARBA00009773"/>
    </source>
</evidence>
<gene>
    <name evidence="7" type="ORF">CWI73_08560</name>
</gene>
<dbReference type="PANTHER" id="PTHR21716:SF4">
    <property type="entry name" value="TRANSMEMBRANE PROTEIN 245"/>
    <property type="match status" value="1"/>
</dbReference>
<feature type="transmembrane region" description="Helical" evidence="6">
    <location>
        <begin position="61"/>
        <end position="84"/>
    </location>
</feature>
<evidence type="ECO:0000256" key="5">
    <source>
        <dbReference type="ARBA" id="ARBA00023136"/>
    </source>
</evidence>
<evidence type="ECO:0000256" key="4">
    <source>
        <dbReference type="ARBA" id="ARBA00022989"/>
    </source>
</evidence>
<organism evidence="7 8">
    <name type="scientific">Idiomarina piscisalsi</name>
    <dbReference type="NCBI Taxonomy" id="1096243"/>
    <lineage>
        <taxon>Bacteria</taxon>
        <taxon>Pseudomonadati</taxon>
        <taxon>Pseudomonadota</taxon>
        <taxon>Gammaproteobacteria</taxon>
        <taxon>Alteromonadales</taxon>
        <taxon>Idiomarinaceae</taxon>
        <taxon>Idiomarina</taxon>
    </lineage>
</organism>
<feature type="transmembrane region" description="Helical" evidence="6">
    <location>
        <begin position="236"/>
        <end position="258"/>
    </location>
</feature>
<feature type="transmembrane region" description="Helical" evidence="6">
    <location>
        <begin position="270"/>
        <end position="287"/>
    </location>
</feature>
<dbReference type="Proteomes" id="UP000288361">
    <property type="component" value="Unassembled WGS sequence"/>
</dbReference>